<dbReference type="SUPFAM" id="SSF52833">
    <property type="entry name" value="Thioredoxin-like"/>
    <property type="match status" value="1"/>
</dbReference>
<dbReference type="InterPro" id="IPR010296">
    <property type="entry name" value="DUF899_thioredox"/>
</dbReference>
<dbReference type="Proteomes" id="UP000199615">
    <property type="component" value="Unassembled WGS sequence"/>
</dbReference>
<evidence type="ECO:0000313" key="1">
    <source>
        <dbReference type="EMBL" id="SEO76821.1"/>
    </source>
</evidence>
<accession>A0A1H8SDS5</accession>
<protein>
    <submittedName>
        <fullName evidence="1">Predicted dithiol-disulfide oxidoreductase, DUF899 family</fullName>
    </submittedName>
</protein>
<dbReference type="EMBL" id="FODT01000004">
    <property type="protein sequence ID" value="SEO76821.1"/>
    <property type="molecule type" value="Genomic_DNA"/>
</dbReference>
<sequence>MTLRPAVELARISAARYPNESAEYRRARTALLAEEIELRRHIERVAEQRRQLPPGGEVTTPYAFEGEQGRTDFAGLFGDKPTLVVYSYMFGPQRAEPCPMCTSLLSAWDGEAPDITQRVALAIVARSPIERLVAVKRARGWRHLPLFTDLTGAYSGDYHGLSPDGGDGAAFNVFSRRDGRIRHFWGGEMFAATADPGQDSRGAPDLMPLWTILDTTPEGRGSDWYPQIELRLSRSGGPAGRLQAGRNTNFFAGRKGGVVRVGLRGQGWRPRGRRLSGYRRPARISPVY</sequence>
<evidence type="ECO:0000313" key="2">
    <source>
        <dbReference type="Proteomes" id="UP000199615"/>
    </source>
</evidence>
<dbReference type="AlphaFoldDB" id="A0A1H8SDS5"/>
<proteinExistence type="predicted"/>
<gene>
    <name evidence="1" type="ORF">SAMN05444123_104430</name>
</gene>
<name>A0A1H8SDS5_9BRAD</name>
<organism evidence="1 2">
    <name type="scientific">Rhodopseudomonas pseudopalustris</name>
    <dbReference type="NCBI Taxonomy" id="1513892"/>
    <lineage>
        <taxon>Bacteria</taxon>
        <taxon>Pseudomonadati</taxon>
        <taxon>Pseudomonadota</taxon>
        <taxon>Alphaproteobacteria</taxon>
        <taxon>Hyphomicrobiales</taxon>
        <taxon>Nitrobacteraceae</taxon>
        <taxon>Rhodopseudomonas</taxon>
    </lineage>
</organism>
<keyword evidence="2" id="KW-1185">Reference proteome</keyword>
<reference evidence="2" key="1">
    <citation type="submission" date="2016-10" db="EMBL/GenBank/DDBJ databases">
        <authorList>
            <person name="Varghese N."/>
            <person name="Submissions S."/>
        </authorList>
    </citation>
    <scope>NUCLEOTIDE SEQUENCE [LARGE SCALE GENOMIC DNA]</scope>
    <source>
        <strain evidence="2">DSM 123</strain>
    </source>
</reference>
<dbReference type="InterPro" id="IPR036249">
    <property type="entry name" value="Thioredoxin-like_sf"/>
</dbReference>
<dbReference type="Pfam" id="PF05988">
    <property type="entry name" value="DUF899"/>
    <property type="match status" value="1"/>
</dbReference>